<sequence>MKQIVLVSSIGVLAVTASISFWLSQTDSSVDTEKSISNPQATQALTQEPQSTSQSQNSGLTAEQQALLDNPQTLELANRLDFEEELHTFFANAKSLSSEERAAEAAMLEQRLAEYERVGQVSAAESLMFRIAMTKLTIEDEAAQKRELQGLIDRQNAAAQARKEEWLAKPRPEFEAYKQQEKQIVKEVMAMDKVPAGMTRNEYLRQRLLEARVAANKNGDAPQ</sequence>
<dbReference type="EMBL" id="CP020931">
    <property type="protein sequence ID" value="ARM84604.1"/>
    <property type="molecule type" value="Genomic_DNA"/>
</dbReference>
<dbReference type="Proteomes" id="UP000193100">
    <property type="component" value="Chromosome"/>
</dbReference>
<dbReference type="GeneID" id="77256480"/>
<evidence type="ECO:0000313" key="2">
    <source>
        <dbReference type="EMBL" id="ARM84604.1"/>
    </source>
</evidence>
<dbReference type="RefSeq" id="WP_085681031.1">
    <property type="nucleotide sequence ID" value="NZ_CP020931.1"/>
</dbReference>
<name>A0A1W6KB00_9GAMM</name>
<protein>
    <submittedName>
        <fullName evidence="2">Uncharacterized protein</fullName>
    </submittedName>
</protein>
<feature type="region of interest" description="Disordered" evidence="1">
    <location>
        <begin position="32"/>
        <end position="61"/>
    </location>
</feature>
<reference evidence="2 3" key="1">
    <citation type="submission" date="2017-04" db="EMBL/GenBank/DDBJ databases">
        <title>Genome Sequence of Marinobacter salarius strain SMR5 Isolated from a culture of the Diatom Skeletonema marinoi.</title>
        <authorList>
            <person name="Topel M."/>
            <person name="Pinder M.I.M."/>
            <person name="Johansson O.N."/>
            <person name="Kourtchenko O."/>
            <person name="Godhe A."/>
            <person name="Clarke A.K."/>
        </authorList>
    </citation>
    <scope>NUCLEOTIDE SEQUENCE [LARGE SCALE GENOMIC DNA]</scope>
    <source>
        <strain evidence="2 3">SMR5</strain>
    </source>
</reference>
<dbReference type="AlphaFoldDB" id="A0A1W6KB00"/>
<proteinExistence type="predicted"/>
<accession>A0A1W6KB00</accession>
<gene>
    <name evidence="2" type="ORF">MARSALSMR5_02543</name>
</gene>
<evidence type="ECO:0000313" key="3">
    <source>
        <dbReference type="Proteomes" id="UP000193100"/>
    </source>
</evidence>
<organism evidence="2 3">
    <name type="scientific">Marinobacter salarius</name>
    <dbReference type="NCBI Taxonomy" id="1420917"/>
    <lineage>
        <taxon>Bacteria</taxon>
        <taxon>Pseudomonadati</taxon>
        <taxon>Pseudomonadota</taxon>
        <taxon>Gammaproteobacteria</taxon>
        <taxon>Pseudomonadales</taxon>
        <taxon>Marinobacteraceae</taxon>
        <taxon>Marinobacter</taxon>
    </lineage>
</organism>
<evidence type="ECO:0000256" key="1">
    <source>
        <dbReference type="SAM" id="MobiDB-lite"/>
    </source>
</evidence>